<dbReference type="Proteomes" id="UP000278274">
    <property type="component" value="Unassembled WGS sequence"/>
</dbReference>
<sequence>MKKFLKIVLIILLVFLTLFGLYRVYQKNYYKGVYESLSNVFLEMNYAEINSGVLPGLADFSKAVDGGESYRDKDIIVGMSLESALSESETILVYVGIEETFLIEYRRSLPNGRYLFIDYDYRDKMLKQTIEISESDQSLAYGLIGYNIEVKSGKESDLELHLKSSYSFSSTKGLPNFQITNPNEVLEYLRPYGIDEAWIKEKSHFMLYDVVLERWFKNGSQRYSVDNLGDVEIVPLSFSE</sequence>
<dbReference type="AlphaFoldDB" id="A0A3R9LHZ0"/>
<name>A0A3R9LHZ0_STROR</name>
<reference evidence="1 2" key="1">
    <citation type="submission" date="2018-11" db="EMBL/GenBank/DDBJ databases">
        <title>Species Designations Belie Phenotypic and Genotypic Heterogeneity in Oral Streptococci.</title>
        <authorList>
            <person name="Velsko I."/>
        </authorList>
    </citation>
    <scope>NUCLEOTIDE SEQUENCE [LARGE SCALE GENOMIC DNA]</scope>
    <source>
        <strain evidence="1 2">BCA2</strain>
    </source>
</reference>
<accession>A0A3R9LHZ0</accession>
<evidence type="ECO:0000313" key="2">
    <source>
        <dbReference type="Proteomes" id="UP000278274"/>
    </source>
</evidence>
<dbReference type="EMBL" id="RJPH01000012">
    <property type="protein sequence ID" value="RSJ66945.1"/>
    <property type="molecule type" value="Genomic_DNA"/>
</dbReference>
<proteinExistence type="predicted"/>
<organism evidence="1 2">
    <name type="scientific">Streptococcus oralis subsp. dentisani</name>
    <dbReference type="NCBI Taxonomy" id="1458253"/>
    <lineage>
        <taxon>Bacteria</taxon>
        <taxon>Bacillati</taxon>
        <taxon>Bacillota</taxon>
        <taxon>Bacilli</taxon>
        <taxon>Lactobacillales</taxon>
        <taxon>Streptococcaceae</taxon>
        <taxon>Streptococcus</taxon>
    </lineage>
</organism>
<protein>
    <submittedName>
        <fullName evidence="1">Uncharacterized protein</fullName>
    </submittedName>
</protein>
<comment type="caution">
    <text evidence="1">The sequence shown here is derived from an EMBL/GenBank/DDBJ whole genome shotgun (WGS) entry which is preliminary data.</text>
</comment>
<gene>
    <name evidence="1" type="ORF">D8805_08095</name>
</gene>
<evidence type="ECO:0000313" key="1">
    <source>
        <dbReference type="EMBL" id="RSJ66945.1"/>
    </source>
</evidence>
<dbReference type="InterPro" id="IPR048042">
    <property type="entry name" value="TipC-like"/>
</dbReference>
<dbReference type="NCBIfam" id="NF033863">
    <property type="entry name" value="immun_TipC_fam"/>
    <property type="match status" value="1"/>
</dbReference>
<dbReference type="RefSeq" id="WP_125416766.1">
    <property type="nucleotide sequence ID" value="NZ_RJPH01000012.1"/>
</dbReference>